<dbReference type="AlphaFoldDB" id="A0A085ZLG5"/>
<dbReference type="Gene3D" id="1.25.40.390">
    <property type="match status" value="1"/>
</dbReference>
<dbReference type="RefSeq" id="WP_035682503.1">
    <property type="nucleotide sequence ID" value="NZ_JPRL01000001.1"/>
</dbReference>
<protein>
    <recommendedName>
        <fullName evidence="3">Lipoprotein</fullName>
    </recommendedName>
</protein>
<keyword evidence="2" id="KW-1185">Reference proteome</keyword>
<sequence length="486" mass="53457">MKKIFLILLTAATLASCSDDLEKLNVNVKDPANVPGEVLFTSAEKSLVDQMMSTNVNDNVFRLINQYWTETVYTDESNYDLVTRTIPEQHWQYLYKDVLKDLDQSAKNISNTAVGLTENPLNKQNKLAIIEVLNVYTYAILVETFGDVPYSQALNLTYKTPKYDDGLTIYKDLIVRLNKAIANLNTGGASFGDNDRIYAGDVSKWIKFANTLKLRLGITISDIPSETALAQATVSSAAPLVFTSNDDNADFKYLTATPNTNPLYVDLVASGRSDFVPTSTLINAMNNLNDPRRSKYFDNNLDNPATPEIEYVGGTNGGSNSFNNYTHISKTLQIPDYPGTILDYAGAQFLLAEAAERSLYGTPAVAAAHYNAAITASILDWGGTTAEATAYLANPSVAYATAAGTWKQKIGTQSWIAYYNNSFEGYSTYRRLDYPVLVKPADAVSDIPVRYTYPIIEQSLNKASYTAASQAIGGDAVTTKLFWDKF</sequence>
<reference evidence="1 2" key="1">
    <citation type="submission" date="2014-07" db="EMBL/GenBank/DDBJ databases">
        <title>Genome of Flavobacterium reichenbachii LMG 25512.</title>
        <authorList>
            <person name="Stropko S.J."/>
            <person name="Pipes S.E."/>
            <person name="Newman J.D."/>
        </authorList>
    </citation>
    <scope>NUCLEOTIDE SEQUENCE [LARGE SCALE GENOMIC DNA]</scope>
    <source>
        <strain evidence="1 2">LMG 25512</strain>
    </source>
</reference>
<dbReference type="OrthoDB" id="725917at2"/>
<dbReference type="STRING" id="362418.IW19_06915"/>
<evidence type="ECO:0000313" key="1">
    <source>
        <dbReference type="EMBL" id="KFF05279.1"/>
    </source>
</evidence>
<organism evidence="1 2">
    <name type="scientific">Flavobacterium reichenbachii</name>
    <dbReference type="NCBI Taxonomy" id="362418"/>
    <lineage>
        <taxon>Bacteria</taxon>
        <taxon>Pseudomonadati</taxon>
        <taxon>Bacteroidota</taxon>
        <taxon>Flavobacteriia</taxon>
        <taxon>Flavobacteriales</taxon>
        <taxon>Flavobacteriaceae</taxon>
        <taxon>Flavobacterium</taxon>
    </lineage>
</organism>
<accession>A0A085ZLG5</accession>
<dbReference type="SUPFAM" id="SSF48452">
    <property type="entry name" value="TPR-like"/>
    <property type="match status" value="1"/>
</dbReference>
<dbReference type="InterPro" id="IPR041662">
    <property type="entry name" value="SusD-like_2"/>
</dbReference>
<dbReference type="PROSITE" id="PS51257">
    <property type="entry name" value="PROKAR_LIPOPROTEIN"/>
    <property type="match status" value="1"/>
</dbReference>
<name>A0A085ZLG5_9FLAO</name>
<dbReference type="EMBL" id="JPRL01000001">
    <property type="protein sequence ID" value="KFF05279.1"/>
    <property type="molecule type" value="Genomic_DNA"/>
</dbReference>
<evidence type="ECO:0000313" key="2">
    <source>
        <dbReference type="Proteomes" id="UP000028715"/>
    </source>
</evidence>
<evidence type="ECO:0008006" key="3">
    <source>
        <dbReference type="Google" id="ProtNLM"/>
    </source>
</evidence>
<comment type="caution">
    <text evidence="1">The sequence shown here is derived from an EMBL/GenBank/DDBJ whole genome shotgun (WGS) entry which is preliminary data.</text>
</comment>
<proteinExistence type="predicted"/>
<dbReference type="InterPro" id="IPR011990">
    <property type="entry name" value="TPR-like_helical_dom_sf"/>
</dbReference>
<dbReference type="Proteomes" id="UP000028715">
    <property type="component" value="Unassembled WGS sequence"/>
</dbReference>
<dbReference type="eggNOG" id="COG4198">
    <property type="taxonomic scope" value="Bacteria"/>
</dbReference>
<dbReference type="Pfam" id="PF12771">
    <property type="entry name" value="SusD-like_2"/>
    <property type="match status" value="1"/>
</dbReference>
<gene>
    <name evidence="1" type="ORF">IW19_06915</name>
</gene>